<reference evidence="2" key="1">
    <citation type="submission" date="2011-03" db="EMBL/GenBank/DDBJ databases">
        <title>The genome sequence of Vavraia culicis strain floridensis.</title>
        <authorList>
            <consortium name="The Broad Institute Genome Sequencing Platform"/>
            <person name="Cuomo C."/>
            <person name="Becnel J."/>
            <person name="Sanscrainte N."/>
            <person name="Young S.K."/>
            <person name="Zeng Q."/>
            <person name="Gargeya S."/>
            <person name="Fitzgerald M."/>
            <person name="Haas B."/>
            <person name="Abouelleil A."/>
            <person name="Alvarado L."/>
            <person name="Arachchi H.M."/>
            <person name="Berlin A."/>
            <person name="Chapman S.B."/>
            <person name="Gearin G."/>
            <person name="Goldberg J."/>
            <person name="Griggs A."/>
            <person name="Gujja S."/>
            <person name="Hansen M."/>
            <person name="Heiman D."/>
            <person name="Howarth C."/>
            <person name="Larimer J."/>
            <person name="Lui A."/>
            <person name="MacDonald P.J.P."/>
            <person name="McCowen C."/>
            <person name="Montmayeur A."/>
            <person name="Murphy C."/>
            <person name="Neiman D."/>
            <person name="Pearson M."/>
            <person name="Priest M."/>
            <person name="Roberts A."/>
            <person name="Saif S."/>
            <person name="Shea T."/>
            <person name="Sisk P."/>
            <person name="Stolte C."/>
            <person name="Sykes S."/>
            <person name="Wortman J."/>
            <person name="Nusbaum C."/>
            <person name="Birren B."/>
        </authorList>
    </citation>
    <scope>NUCLEOTIDE SEQUENCE [LARGE SCALE GENOMIC DNA]</scope>
    <source>
        <strain evidence="2">floridensis</strain>
    </source>
</reference>
<organism evidence="1 2">
    <name type="scientific">Vavraia culicis (isolate floridensis)</name>
    <name type="common">Microsporidian parasite</name>
    <dbReference type="NCBI Taxonomy" id="948595"/>
    <lineage>
        <taxon>Eukaryota</taxon>
        <taxon>Fungi</taxon>
        <taxon>Fungi incertae sedis</taxon>
        <taxon>Microsporidia</taxon>
        <taxon>Pleistophoridae</taxon>
        <taxon>Vavraia</taxon>
    </lineage>
</organism>
<dbReference type="InParanoid" id="L2GYK5"/>
<dbReference type="HOGENOM" id="CLU_2183921_0_0_1"/>
<keyword evidence="2" id="KW-1185">Reference proteome</keyword>
<sequence length="114" mass="13539">MDTIKMLCKKYRKDSIDETTLLSNFNTIKCTHIDKLNHINDVMLSLYAHAFFCLFYNFNVRKFALESDVKIVMFRKVCKEIKGVWVREDTKMERYVIAVGLFSINDPDRFVNKN</sequence>
<evidence type="ECO:0000313" key="1">
    <source>
        <dbReference type="EMBL" id="ELA48185.1"/>
    </source>
</evidence>
<dbReference type="GeneID" id="19878310"/>
<dbReference type="AlphaFoldDB" id="L2GYK5"/>
<accession>L2GYK5</accession>
<name>L2GYK5_VAVCU</name>
<protein>
    <submittedName>
        <fullName evidence="1">Uncharacterized protein</fullName>
    </submittedName>
</protein>
<dbReference type="VEuPathDB" id="MicrosporidiaDB:VCUG_00423"/>
<dbReference type="EMBL" id="GL877407">
    <property type="protein sequence ID" value="ELA48185.1"/>
    <property type="molecule type" value="Genomic_DNA"/>
</dbReference>
<dbReference type="Proteomes" id="UP000011081">
    <property type="component" value="Unassembled WGS sequence"/>
</dbReference>
<proteinExistence type="predicted"/>
<dbReference type="RefSeq" id="XP_008073441.1">
    <property type="nucleotide sequence ID" value="XM_008075250.1"/>
</dbReference>
<gene>
    <name evidence="1" type="ORF">VCUG_00423</name>
</gene>
<evidence type="ECO:0000313" key="2">
    <source>
        <dbReference type="Proteomes" id="UP000011081"/>
    </source>
</evidence>